<name>D5CT61_SIDLE</name>
<organism evidence="1 2">
    <name type="scientific">Sideroxydans lithotrophicus (strain ES-1)</name>
    <dbReference type="NCBI Taxonomy" id="580332"/>
    <lineage>
        <taxon>Bacteria</taxon>
        <taxon>Pseudomonadati</taxon>
        <taxon>Pseudomonadota</taxon>
        <taxon>Betaproteobacteria</taxon>
        <taxon>Nitrosomonadales</taxon>
        <taxon>Gallionellaceae</taxon>
        <taxon>Sideroxydans</taxon>
    </lineage>
</organism>
<dbReference type="KEGG" id="slt:Slit_1918"/>
<dbReference type="EMBL" id="CP001965">
    <property type="protein sequence ID" value="ADE12147.1"/>
    <property type="molecule type" value="Genomic_DNA"/>
</dbReference>
<sequence>MASQQSNAQVARVAAEKTAVTAPTYTNSVQLARLNQLEVKLGELKLLVAQINAAGGIVNSTVATDLTNLLAAL</sequence>
<dbReference type="RefSeq" id="WP_013030045.1">
    <property type="nucleotide sequence ID" value="NC_013959.1"/>
</dbReference>
<gene>
    <name evidence="1" type="ordered locus">Slit_1918</name>
</gene>
<proteinExistence type="predicted"/>
<dbReference type="STRING" id="580332.Slit_1918"/>
<accession>D5CT61</accession>
<dbReference type="AlphaFoldDB" id="D5CT61"/>
<dbReference type="Proteomes" id="UP000001625">
    <property type="component" value="Chromosome"/>
</dbReference>
<reference evidence="1 2" key="1">
    <citation type="submission" date="2010-03" db="EMBL/GenBank/DDBJ databases">
        <title>Complete sequence of Sideroxydans lithotrophicus ES-1.</title>
        <authorList>
            <consortium name="US DOE Joint Genome Institute"/>
            <person name="Lucas S."/>
            <person name="Copeland A."/>
            <person name="Lapidus A."/>
            <person name="Cheng J.-F."/>
            <person name="Bruce D."/>
            <person name="Goodwin L."/>
            <person name="Pitluck S."/>
            <person name="Munk A.C."/>
            <person name="Detter J.C."/>
            <person name="Han C."/>
            <person name="Tapia R."/>
            <person name="Larimer F."/>
            <person name="Land M."/>
            <person name="Hauser L."/>
            <person name="Kyrpides N."/>
            <person name="Ivanova N."/>
            <person name="Emerson D."/>
            <person name="Woyke T."/>
        </authorList>
    </citation>
    <scope>NUCLEOTIDE SEQUENCE [LARGE SCALE GENOMIC DNA]</scope>
    <source>
        <strain evidence="1 2">ES-1</strain>
    </source>
</reference>
<evidence type="ECO:0000313" key="2">
    <source>
        <dbReference type="Proteomes" id="UP000001625"/>
    </source>
</evidence>
<dbReference type="HOGENOM" id="CLU_2702794_0_0_4"/>
<keyword evidence="2" id="KW-1185">Reference proteome</keyword>
<protein>
    <submittedName>
        <fullName evidence="1">Uncharacterized protein</fullName>
    </submittedName>
</protein>
<evidence type="ECO:0000313" key="1">
    <source>
        <dbReference type="EMBL" id="ADE12147.1"/>
    </source>
</evidence>